<dbReference type="InterPro" id="IPR029063">
    <property type="entry name" value="SAM-dependent_MTases_sf"/>
</dbReference>
<evidence type="ECO:0000256" key="1">
    <source>
        <dbReference type="ARBA" id="ARBA00022603"/>
    </source>
</evidence>
<comment type="caution">
    <text evidence="4">The sequence shown here is derived from an EMBL/GenBank/DDBJ whole genome shotgun (WGS) entry which is preliminary data.</text>
</comment>
<dbReference type="Proteomes" id="UP000658980">
    <property type="component" value="Unassembled WGS sequence"/>
</dbReference>
<evidence type="ECO:0000256" key="3">
    <source>
        <dbReference type="ARBA" id="ARBA00022691"/>
    </source>
</evidence>
<keyword evidence="3" id="KW-0949">S-adenosyl-L-methionine</keyword>
<gene>
    <name evidence="4" type="ORF">H9630_05870</name>
</gene>
<dbReference type="PROSITE" id="PS51682">
    <property type="entry name" value="SAM_OMT_I"/>
    <property type="match status" value="1"/>
</dbReference>
<dbReference type="InterPro" id="IPR050362">
    <property type="entry name" value="Cation-dep_OMT"/>
</dbReference>
<proteinExistence type="predicted"/>
<protein>
    <submittedName>
        <fullName evidence="4">O-methyltransferase</fullName>
    </submittedName>
</protein>
<dbReference type="EMBL" id="JACSPU010000002">
    <property type="protein sequence ID" value="MBD8014345.1"/>
    <property type="molecule type" value="Genomic_DNA"/>
</dbReference>
<dbReference type="SUPFAM" id="SSF53335">
    <property type="entry name" value="S-adenosyl-L-methionine-dependent methyltransferases"/>
    <property type="match status" value="1"/>
</dbReference>
<sequence>MKKINQYIETVFTEQDSVLEGVISSIEEKGMPSISVSPSSGKLLTMLVSVAGAKNVLEIGALGGYSGICLARGFNSPEGRLTSLELEEQYAELAQSNLTKAGFGEQVSYMTGAALENLGKLAAENRKFDFFFIDADKVNYENYLNGCLKLAEPGALIVADNVLARGTVADDAAETSRHTEVMRAFNQVVANHPKLESLLIPIGDGLTVSKVKN</sequence>
<reference evidence="4 5" key="1">
    <citation type="submission" date="2020-08" db="EMBL/GenBank/DDBJ databases">
        <title>A Genomic Blueprint of the Chicken Gut Microbiome.</title>
        <authorList>
            <person name="Gilroy R."/>
            <person name="Ravi A."/>
            <person name="Getino M."/>
            <person name="Pursley I."/>
            <person name="Horton D.L."/>
            <person name="Alikhan N.-F."/>
            <person name="Baker D."/>
            <person name="Gharbi K."/>
            <person name="Hall N."/>
            <person name="Watson M."/>
            <person name="Adriaenssens E.M."/>
            <person name="Foster-Nyarko E."/>
            <person name="Jarju S."/>
            <person name="Secka A."/>
            <person name="Antonio M."/>
            <person name="Oren A."/>
            <person name="Chaudhuri R."/>
            <person name="La Ragione R.M."/>
            <person name="Hildebrand F."/>
            <person name="Pallen M.J."/>
        </authorList>
    </citation>
    <scope>NUCLEOTIDE SEQUENCE [LARGE SCALE GENOMIC DNA]</scope>
    <source>
        <strain evidence="4 5">Sa1BUA13</strain>
    </source>
</reference>
<evidence type="ECO:0000313" key="5">
    <source>
        <dbReference type="Proteomes" id="UP000658980"/>
    </source>
</evidence>
<dbReference type="Gene3D" id="3.40.50.150">
    <property type="entry name" value="Vaccinia Virus protein VP39"/>
    <property type="match status" value="1"/>
</dbReference>
<dbReference type="RefSeq" id="WP_191714583.1">
    <property type="nucleotide sequence ID" value="NZ_JACSPU010000002.1"/>
</dbReference>
<keyword evidence="5" id="KW-1185">Reference proteome</keyword>
<keyword evidence="1" id="KW-0489">Methyltransferase</keyword>
<dbReference type="PANTHER" id="PTHR10509:SF14">
    <property type="entry name" value="CAFFEOYL-COA O-METHYLTRANSFERASE 3-RELATED"/>
    <property type="match status" value="1"/>
</dbReference>
<organism evidence="4 5">
    <name type="scientific">Planococcus wigleyi</name>
    <dbReference type="NCBI Taxonomy" id="2762216"/>
    <lineage>
        <taxon>Bacteria</taxon>
        <taxon>Bacillati</taxon>
        <taxon>Bacillota</taxon>
        <taxon>Bacilli</taxon>
        <taxon>Bacillales</taxon>
        <taxon>Caryophanaceae</taxon>
        <taxon>Planococcus</taxon>
    </lineage>
</organism>
<evidence type="ECO:0000313" key="4">
    <source>
        <dbReference type="EMBL" id="MBD8014345.1"/>
    </source>
</evidence>
<name>A0ABR8WBE6_9BACL</name>
<dbReference type="InterPro" id="IPR002935">
    <property type="entry name" value="SAM_O-MeTrfase"/>
</dbReference>
<accession>A0ABR8WBE6</accession>
<dbReference type="PANTHER" id="PTHR10509">
    <property type="entry name" value="O-METHYLTRANSFERASE-RELATED"/>
    <property type="match status" value="1"/>
</dbReference>
<evidence type="ECO:0000256" key="2">
    <source>
        <dbReference type="ARBA" id="ARBA00022679"/>
    </source>
</evidence>
<keyword evidence="2" id="KW-0808">Transferase</keyword>
<dbReference type="Pfam" id="PF01596">
    <property type="entry name" value="Methyltransf_3"/>
    <property type="match status" value="1"/>
</dbReference>